<feature type="region of interest" description="Disordered" evidence="1">
    <location>
        <begin position="183"/>
        <end position="221"/>
    </location>
</feature>
<name>A0A8S2PDG9_9BILA</name>
<evidence type="ECO:0000313" key="4">
    <source>
        <dbReference type="Proteomes" id="UP000682733"/>
    </source>
</evidence>
<feature type="compositionally biased region" description="Basic residues" evidence="1">
    <location>
        <begin position="346"/>
        <end position="356"/>
    </location>
</feature>
<dbReference type="Proteomes" id="UP000682733">
    <property type="component" value="Unassembled WGS sequence"/>
</dbReference>
<accession>A0A8S2PDG9</accession>
<dbReference type="AlphaFoldDB" id="A0A8S2PDG9"/>
<dbReference type="Proteomes" id="UP000677228">
    <property type="component" value="Unassembled WGS sequence"/>
</dbReference>
<feature type="region of interest" description="Disordered" evidence="1">
    <location>
        <begin position="399"/>
        <end position="418"/>
    </location>
</feature>
<gene>
    <name evidence="2" type="ORF">OVA965_LOCUS25699</name>
    <name evidence="3" type="ORF">TMI583_LOCUS26432</name>
</gene>
<feature type="region of interest" description="Disordered" evidence="1">
    <location>
        <begin position="257"/>
        <end position="377"/>
    </location>
</feature>
<dbReference type="EMBL" id="CAJNOK010016091">
    <property type="protein sequence ID" value="CAF1238255.1"/>
    <property type="molecule type" value="Genomic_DNA"/>
</dbReference>
<feature type="compositionally biased region" description="Polar residues" evidence="1">
    <location>
        <begin position="360"/>
        <end position="372"/>
    </location>
</feature>
<evidence type="ECO:0000256" key="1">
    <source>
        <dbReference type="SAM" id="MobiDB-lite"/>
    </source>
</evidence>
<evidence type="ECO:0000313" key="3">
    <source>
        <dbReference type="EMBL" id="CAF4045876.1"/>
    </source>
</evidence>
<feature type="compositionally biased region" description="Acidic residues" evidence="1">
    <location>
        <begin position="285"/>
        <end position="296"/>
    </location>
</feature>
<sequence>MLPFFTPKYPKDDSSSTCDESDGARSVIDHEMDYFFSVDSTRKLEPIRARGEANLSDSDAYLSTKFYDEPSDEESLFSDTEDHDTDNILLRYGLTEPIHPYTNQSTYIIASSSYVCQEIVYWTKISDRTHAVMPKQKIQFDENLDGIGWVNFNGQRYLGTIIQEGDKKKMERRAKYLDKIYSTQEESSCEDDERSSIKKNLTRRMNSDEEEENSNQNNDAQSTEIAAETYLRQIENLIGNESPRNQAMDDTTINQTTRRSSFDMTQSQSQFGFNDVDGDRHGEQQEIEGEDNDEQGEVMADVNSEQQDEDNNNQLQQQDGSESESESDQGAITMAKLASLKENENHRRKKLTKKLSSKTVNNVSKMTPGSSSKQKKTKLSVQINNLRKSINILIENQVHQRSKDDEPEDLESNGINLFDIPGRTPTEYSLNILKELFSREELQTRKLPGNRLLKNLTNEQLTDKQLDSEKIDLLKRR</sequence>
<comment type="caution">
    <text evidence="3">The sequence shown here is derived from an EMBL/GenBank/DDBJ whole genome shotgun (WGS) entry which is preliminary data.</text>
</comment>
<dbReference type="EMBL" id="CAJOBA010037640">
    <property type="protein sequence ID" value="CAF4045876.1"/>
    <property type="molecule type" value="Genomic_DNA"/>
</dbReference>
<feature type="region of interest" description="Disordered" evidence="1">
    <location>
        <begin position="1"/>
        <end position="22"/>
    </location>
</feature>
<reference evidence="3" key="1">
    <citation type="submission" date="2021-02" db="EMBL/GenBank/DDBJ databases">
        <authorList>
            <person name="Nowell W R."/>
        </authorList>
    </citation>
    <scope>NUCLEOTIDE SEQUENCE</scope>
</reference>
<proteinExistence type="predicted"/>
<organism evidence="3 4">
    <name type="scientific">Didymodactylos carnosus</name>
    <dbReference type="NCBI Taxonomy" id="1234261"/>
    <lineage>
        <taxon>Eukaryota</taxon>
        <taxon>Metazoa</taxon>
        <taxon>Spiralia</taxon>
        <taxon>Gnathifera</taxon>
        <taxon>Rotifera</taxon>
        <taxon>Eurotatoria</taxon>
        <taxon>Bdelloidea</taxon>
        <taxon>Philodinida</taxon>
        <taxon>Philodinidae</taxon>
        <taxon>Didymodactylos</taxon>
    </lineage>
</organism>
<feature type="compositionally biased region" description="Polar residues" evidence="1">
    <location>
        <begin position="257"/>
        <end position="272"/>
    </location>
</feature>
<protein>
    <submittedName>
        <fullName evidence="3">Uncharacterized protein</fullName>
    </submittedName>
</protein>
<evidence type="ECO:0000313" key="2">
    <source>
        <dbReference type="EMBL" id="CAF1238255.1"/>
    </source>
</evidence>